<dbReference type="Proteomes" id="UP000823886">
    <property type="component" value="Unassembled WGS sequence"/>
</dbReference>
<evidence type="ECO:0000313" key="3">
    <source>
        <dbReference type="Proteomes" id="UP000823886"/>
    </source>
</evidence>
<proteinExistence type="predicted"/>
<protein>
    <submittedName>
        <fullName evidence="2">Cysteine-rich small domain-containing protein</fullName>
    </submittedName>
</protein>
<dbReference type="EMBL" id="DWVZ01000055">
    <property type="protein sequence ID" value="HJC62871.1"/>
    <property type="molecule type" value="Genomic_DNA"/>
</dbReference>
<dbReference type="Pfam" id="PF04071">
    <property type="entry name" value="zf-like"/>
    <property type="match status" value="1"/>
</dbReference>
<reference evidence="2" key="1">
    <citation type="journal article" date="2021" name="PeerJ">
        <title>Extensive microbial diversity within the chicken gut microbiome revealed by metagenomics and culture.</title>
        <authorList>
            <person name="Gilroy R."/>
            <person name="Ravi A."/>
            <person name="Getino M."/>
            <person name="Pursley I."/>
            <person name="Horton D.L."/>
            <person name="Alikhan N.F."/>
            <person name="Baker D."/>
            <person name="Gharbi K."/>
            <person name="Hall N."/>
            <person name="Watson M."/>
            <person name="Adriaenssens E.M."/>
            <person name="Foster-Nyarko E."/>
            <person name="Jarju S."/>
            <person name="Secka A."/>
            <person name="Antonio M."/>
            <person name="Oren A."/>
            <person name="Chaudhuri R.R."/>
            <person name="La Ragione R."/>
            <person name="Hildebrand F."/>
            <person name="Pallen M.J."/>
        </authorList>
    </citation>
    <scope>NUCLEOTIDE SEQUENCE</scope>
    <source>
        <strain evidence="2">ChiBcec2-3848</strain>
    </source>
</reference>
<dbReference type="InterPro" id="IPR007212">
    <property type="entry name" value="Zf-like"/>
</dbReference>
<gene>
    <name evidence="2" type="ORF">H9753_04540</name>
</gene>
<sequence>MSQEKPYWEGKNYSFFCHKECEFFPCHKTSDPENFNCLFCYCPLYALGDQCGGNFKYTEKGIKDCSDCLLPHKRKGYGYITGKYQEIMELAKQNRKEKP</sequence>
<accession>A0A9D2PNP3</accession>
<comment type="caution">
    <text evidence="2">The sequence shown here is derived from an EMBL/GenBank/DDBJ whole genome shotgun (WGS) entry which is preliminary data.</text>
</comment>
<reference evidence="2" key="2">
    <citation type="submission" date="2021-04" db="EMBL/GenBank/DDBJ databases">
        <authorList>
            <person name="Gilroy R."/>
        </authorList>
    </citation>
    <scope>NUCLEOTIDE SEQUENCE</scope>
    <source>
        <strain evidence="2">ChiBcec2-3848</strain>
    </source>
</reference>
<evidence type="ECO:0000259" key="1">
    <source>
        <dbReference type="Pfam" id="PF04071"/>
    </source>
</evidence>
<name>A0A9D2PNP3_9FIRM</name>
<organism evidence="2 3">
    <name type="scientific">Candidatus Blautia merdavium</name>
    <dbReference type="NCBI Taxonomy" id="2838494"/>
    <lineage>
        <taxon>Bacteria</taxon>
        <taxon>Bacillati</taxon>
        <taxon>Bacillota</taxon>
        <taxon>Clostridia</taxon>
        <taxon>Lachnospirales</taxon>
        <taxon>Lachnospiraceae</taxon>
        <taxon>Blautia</taxon>
    </lineage>
</organism>
<feature type="domain" description="Cysteine-rich small" evidence="1">
    <location>
        <begin position="13"/>
        <end position="94"/>
    </location>
</feature>
<dbReference type="AlphaFoldDB" id="A0A9D2PNP3"/>
<evidence type="ECO:0000313" key="2">
    <source>
        <dbReference type="EMBL" id="HJC62871.1"/>
    </source>
</evidence>